<name>A0ABU9SZI7_9ALTE</name>
<sequence length="165" mass="16357">MSDVITGLFKNPAEASAAITMLEHKGFSDENISLVANDSITKDSFALTEHSKLPEGVAIGASSGGVLAAIVGGLAAVGVVATGGVGVLASGPLVAALAAGGAGAAAGGIIGGAIGLAIPEHEVKFYEDAIKEGSVLVGVHYDNSDQKDLIKETFKHFDDVKVASA</sequence>
<proteinExistence type="predicted"/>
<dbReference type="RefSeq" id="WP_342882471.1">
    <property type="nucleotide sequence ID" value="NZ_JBBMQS010000012.1"/>
</dbReference>
<protein>
    <recommendedName>
        <fullName evidence="4">General stress protein 17M-like domain-containing protein</fullName>
    </recommendedName>
</protein>
<gene>
    <name evidence="2" type="ORF">WNY77_17895</name>
</gene>
<dbReference type="PANTHER" id="PTHR36109">
    <property type="entry name" value="MEMBRANE PROTEIN-RELATED"/>
    <property type="match status" value="1"/>
</dbReference>
<dbReference type="EMBL" id="JBBMQS010000012">
    <property type="protein sequence ID" value="MEM5499290.1"/>
    <property type="molecule type" value="Genomic_DNA"/>
</dbReference>
<reference evidence="2 3" key="1">
    <citation type="submission" date="2024-03" db="EMBL/GenBank/DDBJ databases">
        <title>Community enrichment and isolation of bacterial strains for fucoidan degradation.</title>
        <authorList>
            <person name="Sichert A."/>
        </authorList>
    </citation>
    <scope>NUCLEOTIDE SEQUENCE [LARGE SCALE GENOMIC DNA]</scope>
    <source>
        <strain evidence="2 3">AS12</strain>
    </source>
</reference>
<evidence type="ECO:0000313" key="2">
    <source>
        <dbReference type="EMBL" id="MEM5499290.1"/>
    </source>
</evidence>
<feature type="transmembrane region" description="Helical" evidence="1">
    <location>
        <begin position="57"/>
        <end position="81"/>
    </location>
</feature>
<keyword evidence="1" id="KW-0472">Membrane</keyword>
<keyword evidence="1" id="KW-1133">Transmembrane helix</keyword>
<accession>A0ABU9SZI7</accession>
<evidence type="ECO:0000256" key="1">
    <source>
        <dbReference type="SAM" id="Phobius"/>
    </source>
</evidence>
<organism evidence="2 3">
    <name type="scientific">Paraglaciecola mesophila</name>
    <dbReference type="NCBI Taxonomy" id="197222"/>
    <lineage>
        <taxon>Bacteria</taxon>
        <taxon>Pseudomonadati</taxon>
        <taxon>Pseudomonadota</taxon>
        <taxon>Gammaproteobacteria</taxon>
        <taxon>Alteromonadales</taxon>
        <taxon>Alteromonadaceae</taxon>
        <taxon>Paraglaciecola</taxon>
    </lineage>
</organism>
<dbReference type="InterPro" id="IPR052948">
    <property type="entry name" value="Low_temp-induced_all0457"/>
</dbReference>
<evidence type="ECO:0000313" key="3">
    <source>
        <dbReference type="Proteomes" id="UP001461163"/>
    </source>
</evidence>
<dbReference type="Proteomes" id="UP001461163">
    <property type="component" value="Unassembled WGS sequence"/>
</dbReference>
<dbReference type="PANTHER" id="PTHR36109:SF2">
    <property type="entry name" value="MEMBRANE PROTEIN"/>
    <property type="match status" value="1"/>
</dbReference>
<comment type="caution">
    <text evidence="2">The sequence shown here is derived from an EMBL/GenBank/DDBJ whole genome shotgun (WGS) entry which is preliminary data.</text>
</comment>
<keyword evidence="3" id="KW-1185">Reference proteome</keyword>
<feature type="transmembrane region" description="Helical" evidence="1">
    <location>
        <begin position="93"/>
        <end position="118"/>
    </location>
</feature>
<evidence type="ECO:0008006" key="4">
    <source>
        <dbReference type="Google" id="ProtNLM"/>
    </source>
</evidence>
<keyword evidence="1" id="KW-0812">Transmembrane</keyword>